<dbReference type="AlphaFoldDB" id="A0A7Y8C1B7"/>
<organism evidence="1 2">
    <name type="scientific">Pseudomonas gingeri</name>
    <dbReference type="NCBI Taxonomy" id="117681"/>
    <lineage>
        <taxon>Bacteria</taxon>
        <taxon>Pseudomonadati</taxon>
        <taxon>Pseudomonadota</taxon>
        <taxon>Gammaproteobacteria</taxon>
        <taxon>Pseudomonadales</taxon>
        <taxon>Pseudomonadaceae</taxon>
        <taxon>Pseudomonas</taxon>
    </lineage>
</organism>
<proteinExistence type="predicted"/>
<sequence length="238" mass="27142">MINKDRYTFICSRRSDINGSISGEIRPEVRESLELPFGVMFPDFRKSLPLTTAAIEAEWPVPMATFKKFLGIWLCSLVSEKPDTNLFFGLCTVTEPTDGPVYELEHAMLPSSWKENYRFFDSFTISTDSVAPTGWLNTPFNYASRMTLDSYRSYVGAKKTDARRFQETIGSNQLICWLLTDGGDALFLDELRCDQKVYHIKNANFQDFCVLKNPNVTLDMYMAHVVSGNPPADFDFRA</sequence>
<gene>
    <name evidence="1" type="ORF">HX882_07760</name>
</gene>
<reference evidence="1 2" key="1">
    <citation type="submission" date="2020-04" db="EMBL/GenBank/DDBJ databases">
        <title>Molecular characterization of pseudomonads from Agaricus bisporus reveal novel blotch 2 pathogens in Western Europe.</title>
        <authorList>
            <person name="Taparia T."/>
            <person name="Krijger M."/>
            <person name="Haynes E."/>
            <person name="Elpinstone J.G."/>
            <person name="Noble R."/>
            <person name="Van Der Wolf J."/>
        </authorList>
    </citation>
    <scope>NUCLEOTIDE SEQUENCE [LARGE SCALE GENOMIC DNA]</scope>
    <source>
        <strain evidence="1 2">H7001</strain>
    </source>
</reference>
<accession>A0A7Y8C1B7</accession>
<evidence type="ECO:0000313" key="1">
    <source>
        <dbReference type="EMBL" id="NWB95778.1"/>
    </source>
</evidence>
<evidence type="ECO:0000313" key="2">
    <source>
        <dbReference type="Proteomes" id="UP000539985"/>
    </source>
</evidence>
<name>A0A7Y8C1B7_9PSED</name>
<dbReference type="EMBL" id="JACAQB010000004">
    <property type="protein sequence ID" value="NWB95778.1"/>
    <property type="molecule type" value="Genomic_DNA"/>
</dbReference>
<dbReference type="RefSeq" id="WP_177101064.1">
    <property type="nucleotide sequence ID" value="NZ_JACAQB010000004.1"/>
</dbReference>
<protein>
    <submittedName>
        <fullName evidence="1">Uncharacterized protein</fullName>
    </submittedName>
</protein>
<comment type="caution">
    <text evidence="1">The sequence shown here is derived from an EMBL/GenBank/DDBJ whole genome shotgun (WGS) entry which is preliminary data.</text>
</comment>
<dbReference type="Proteomes" id="UP000539985">
    <property type="component" value="Unassembled WGS sequence"/>
</dbReference>